<dbReference type="SUPFAM" id="SSF52343">
    <property type="entry name" value="Ferredoxin reductase-like, C-terminal NADP-linked domain"/>
    <property type="match status" value="1"/>
</dbReference>
<dbReference type="PRINTS" id="PR00406">
    <property type="entry name" value="CYTB5RDTASE"/>
</dbReference>
<dbReference type="InterPro" id="IPR001433">
    <property type="entry name" value="OxRdtase_FAD/NAD-bd"/>
</dbReference>
<reference evidence="19" key="1">
    <citation type="journal article" date="2019" name="Int. J. Syst. Evol. Microbiol.">
        <title>The Global Catalogue of Microorganisms (GCM) 10K type strain sequencing project: providing services to taxonomists for standard genome sequencing and annotation.</title>
        <authorList>
            <consortium name="The Broad Institute Genomics Platform"/>
            <consortium name="The Broad Institute Genome Sequencing Center for Infectious Disease"/>
            <person name="Wu L."/>
            <person name="Ma J."/>
        </authorList>
    </citation>
    <scope>NUCLEOTIDE SEQUENCE [LARGE SCALE GENOMIC DNA]</scope>
    <source>
        <strain evidence="19">CGMCC 1.15043</strain>
    </source>
</reference>
<feature type="binding site" evidence="15">
    <location>
        <begin position="397"/>
        <end position="400"/>
    </location>
    <ligand>
        <name>FAD</name>
        <dbReference type="ChEBI" id="CHEBI:57692"/>
    </ligand>
</feature>
<gene>
    <name evidence="15 18" type="primary">hmp</name>
    <name evidence="18" type="ORF">GCM10008018_28560</name>
</gene>
<dbReference type="SUPFAM" id="SSF46458">
    <property type="entry name" value="Globin-like"/>
    <property type="match status" value="1"/>
</dbReference>
<feature type="binding site" evidence="15">
    <location>
        <begin position="206"/>
        <end position="209"/>
    </location>
    <ligand>
        <name>FAD</name>
        <dbReference type="ChEBI" id="CHEBI:57692"/>
    </ligand>
</feature>
<dbReference type="InterPro" id="IPR012292">
    <property type="entry name" value="Globin/Proto"/>
</dbReference>
<dbReference type="SUPFAM" id="SSF63380">
    <property type="entry name" value="Riboflavin synthase domain-like"/>
    <property type="match status" value="1"/>
</dbReference>
<dbReference type="InterPro" id="IPR017927">
    <property type="entry name" value="FAD-bd_FR_type"/>
</dbReference>
<dbReference type="PANTHER" id="PTHR43396">
    <property type="entry name" value="FLAVOHEMOPROTEIN"/>
    <property type="match status" value="1"/>
</dbReference>
<organism evidence="18 19">
    <name type="scientific">Paenibacillus marchantiophytorum</name>
    <dbReference type="NCBI Taxonomy" id="1619310"/>
    <lineage>
        <taxon>Bacteria</taxon>
        <taxon>Bacillati</taxon>
        <taxon>Bacillota</taxon>
        <taxon>Bacilli</taxon>
        <taxon>Bacillales</taxon>
        <taxon>Paenibacillaceae</taxon>
        <taxon>Paenibacillus</taxon>
    </lineage>
</organism>
<feature type="region of interest" description="Reductase" evidence="15">
    <location>
        <begin position="149"/>
        <end position="404"/>
    </location>
</feature>
<evidence type="ECO:0000256" key="4">
    <source>
        <dbReference type="ARBA" id="ARBA00022617"/>
    </source>
</evidence>
<dbReference type="InterPro" id="IPR009050">
    <property type="entry name" value="Globin-like_sf"/>
</dbReference>
<dbReference type="EC" id="1.14.12.17" evidence="15"/>
<evidence type="ECO:0000313" key="19">
    <source>
        <dbReference type="Proteomes" id="UP000615455"/>
    </source>
</evidence>
<feature type="active site" description="Charge relay system" evidence="15">
    <location>
        <position position="137"/>
    </location>
</feature>
<dbReference type="Pfam" id="PF00175">
    <property type="entry name" value="NAD_binding_1"/>
    <property type="match status" value="1"/>
</dbReference>
<comment type="function">
    <text evidence="15">Is involved in NO detoxification in an aerobic process, termed nitric oxide dioxygenase (NOD) reaction that utilizes O(2) and NAD(P)H to convert NO to nitrate, which protects the bacterium from various noxious nitrogen compounds. Therefore, plays a central role in the inducible response to nitrosative stress.</text>
</comment>
<feature type="active site" description="Charge relay system" evidence="15">
    <location>
        <position position="95"/>
    </location>
</feature>
<comment type="cofactor">
    <cofactor evidence="15">
        <name>heme b</name>
        <dbReference type="ChEBI" id="CHEBI:60344"/>
    </cofactor>
    <text evidence="15">Binds 1 heme b (iron(II)-protoporphyrin IX) group per subunit.</text>
</comment>
<dbReference type="CDD" id="cd06184">
    <property type="entry name" value="flavohem_like_fad_nad_binding"/>
    <property type="match status" value="1"/>
</dbReference>
<dbReference type="RefSeq" id="WP_189012524.1">
    <property type="nucleotide sequence ID" value="NZ_BMHE01000012.1"/>
</dbReference>
<evidence type="ECO:0000259" key="17">
    <source>
        <dbReference type="PROSITE" id="PS51384"/>
    </source>
</evidence>
<evidence type="ECO:0000256" key="10">
    <source>
        <dbReference type="ARBA" id="ARBA00023002"/>
    </source>
</evidence>
<feature type="binding site" evidence="15">
    <location>
        <position position="190"/>
    </location>
    <ligand>
        <name>FAD</name>
        <dbReference type="ChEBI" id="CHEBI:57692"/>
    </ligand>
</feature>
<evidence type="ECO:0000256" key="12">
    <source>
        <dbReference type="ARBA" id="ARBA00023027"/>
    </source>
</evidence>
<keyword evidence="15" id="KW-0216">Detoxification</keyword>
<dbReference type="Gene3D" id="2.40.30.10">
    <property type="entry name" value="Translation factors"/>
    <property type="match status" value="1"/>
</dbReference>
<dbReference type="InterPro" id="IPR023950">
    <property type="entry name" value="Hmp"/>
</dbReference>
<dbReference type="Pfam" id="PF00042">
    <property type="entry name" value="Globin"/>
    <property type="match status" value="1"/>
</dbReference>
<keyword evidence="11 15" id="KW-0408">Iron</keyword>
<name>A0ABQ1EPI2_9BACL</name>
<evidence type="ECO:0000256" key="3">
    <source>
        <dbReference type="ARBA" id="ARBA00022448"/>
    </source>
</evidence>
<evidence type="ECO:0000259" key="16">
    <source>
        <dbReference type="PROSITE" id="PS01033"/>
    </source>
</evidence>
<feature type="binding site" description="proximal binding residue" evidence="15">
    <location>
        <position position="85"/>
    </location>
    <ligand>
        <name>heme b</name>
        <dbReference type="ChEBI" id="CHEBI:60344"/>
    </ligand>
    <ligandPart>
        <name>Fe</name>
        <dbReference type="ChEBI" id="CHEBI:18248"/>
    </ligandPart>
</feature>
<feature type="binding site" evidence="15">
    <location>
        <begin position="276"/>
        <end position="281"/>
    </location>
    <ligand>
        <name>NADP(+)</name>
        <dbReference type="ChEBI" id="CHEBI:58349"/>
    </ligand>
</feature>
<keyword evidence="12 15" id="KW-0520">NAD</keyword>
<keyword evidence="8 15" id="KW-0274">FAD</keyword>
<dbReference type="InterPro" id="IPR017938">
    <property type="entry name" value="Riboflavin_synthase-like_b-brl"/>
</dbReference>
<dbReference type="Pfam" id="PF00970">
    <property type="entry name" value="FAD_binding_6"/>
    <property type="match status" value="1"/>
</dbReference>
<evidence type="ECO:0000256" key="7">
    <source>
        <dbReference type="ARBA" id="ARBA00022723"/>
    </source>
</evidence>
<evidence type="ECO:0000256" key="9">
    <source>
        <dbReference type="ARBA" id="ARBA00022857"/>
    </source>
</evidence>
<dbReference type="EMBL" id="BMHE01000012">
    <property type="protein sequence ID" value="GFZ81226.1"/>
    <property type="molecule type" value="Genomic_DNA"/>
</dbReference>
<comment type="cofactor">
    <cofactor evidence="15">
        <name>FAD</name>
        <dbReference type="ChEBI" id="CHEBI:57692"/>
    </cofactor>
    <text evidence="15">Binds 1 FAD per subunit.</text>
</comment>
<protein>
    <recommendedName>
        <fullName evidence="15">Flavohemoprotein</fullName>
    </recommendedName>
    <alternativeName>
        <fullName evidence="15">Flavohemoglobin</fullName>
    </alternativeName>
    <alternativeName>
        <fullName evidence="15">Hemoglobin-like protein</fullName>
    </alternativeName>
    <alternativeName>
        <fullName evidence="15">Nitric oxide dioxygenase</fullName>
        <shortName evidence="15">NO oxygenase</shortName>
        <shortName evidence="15">NOD</shortName>
        <ecNumber evidence="15">1.14.12.17</ecNumber>
    </alternativeName>
</protein>
<accession>A0ABQ1EPI2</accession>
<sequence>MLNQRTIEIIKSTVPVLEIHGTAITKRFYEMLFTAHPELLNIFNHANQKQGKQQTALANAVYAAALHIDRLEAILPVVKQIAHKHRSLGVLPEHYPIVGQHLLAAIQEVLGEAATEDILQAWGEAYGVIAGAFIGVENEMYQQAKSQEGGWADFKPFRLVRKVKESEVITSFYLIPADGGALAAHEPGQYISVKVQILGETHTHIRQYSLSDAADKGYYRITVKREDPVADRPGGKVSLYLHEHLEIGDVLPISAPAGDFTLDQQDSRPVVLISGGVGLTPLVSMLNTLAAKQPHRGVTFIHAAQNGQLHALKQQVEAVAAQHEDISVHWCYDKPTERDLSEKTFHKEGYIDLAWLKTVVPNRAACFYFCGPHPFMKAIYAALREWEIPTEDIHFEFFGPAGSL</sequence>
<keyword evidence="3 15" id="KW-0813">Transport</keyword>
<feature type="domain" description="FAD-binding FR-type" evidence="17">
    <location>
        <begin position="152"/>
        <end position="263"/>
    </location>
</feature>
<evidence type="ECO:0000256" key="1">
    <source>
        <dbReference type="ARBA" id="ARBA00006401"/>
    </source>
</evidence>
<keyword evidence="6 15" id="KW-0285">Flavoprotein</keyword>
<feature type="site" description="Influences the redox potential of the prosthetic heme and FAD groups" evidence="15">
    <location>
        <position position="396"/>
    </location>
</feature>
<evidence type="ECO:0000256" key="6">
    <source>
        <dbReference type="ARBA" id="ARBA00022630"/>
    </source>
</evidence>
<dbReference type="CDD" id="cd14777">
    <property type="entry name" value="Yhb1-globin-like"/>
    <property type="match status" value="1"/>
</dbReference>
<proteinExistence type="inferred from homology"/>
<comment type="similarity">
    <text evidence="1 15">In the C-terminal section; belongs to the flavoprotein pyridine nucleotide cytochrome reductase family.</text>
</comment>
<dbReference type="HAMAP" id="MF_01252">
    <property type="entry name" value="Hmp"/>
    <property type="match status" value="1"/>
</dbReference>
<comment type="similarity">
    <text evidence="2 15">Belongs to the globin family. Two-domain flavohemoproteins subfamily.</text>
</comment>
<comment type="catalytic activity">
    <reaction evidence="13 15">
        <text>2 nitric oxide + NADH + 2 O2 = 2 nitrate + NAD(+) + H(+)</text>
        <dbReference type="Rhea" id="RHEA:19469"/>
        <dbReference type="ChEBI" id="CHEBI:15378"/>
        <dbReference type="ChEBI" id="CHEBI:15379"/>
        <dbReference type="ChEBI" id="CHEBI:16480"/>
        <dbReference type="ChEBI" id="CHEBI:17632"/>
        <dbReference type="ChEBI" id="CHEBI:57540"/>
        <dbReference type="ChEBI" id="CHEBI:57945"/>
        <dbReference type="EC" id="1.14.12.17"/>
    </reaction>
</comment>
<feature type="site" description="Involved in heme-bound ligand stabilization and O-O bond activation" evidence="15">
    <location>
        <position position="29"/>
    </location>
</feature>
<evidence type="ECO:0000256" key="13">
    <source>
        <dbReference type="ARBA" id="ARBA00048649"/>
    </source>
</evidence>
<evidence type="ECO:0000256" key="5">
    <source>
        <dbReference type="ARBA" id="ARBA00022621"/>
    </source>
</evidence>
<evidence type="ECO:0000313" key="18">
    <source>
        <dbReference type="EMBL" id="GFZ81226.1"/>
    </source>
</evidence>
<feature type="site" description="Influences the redox potential of the prosthetic heme and FAD groups" evidence="15">
    <location>
        <position position="84"/>
    </location>
</feature>
<keyword evidence="7 15" id="KW-0479">Metal-binding</keyword>
<evidence type="ECO:0000256" key="14">
    <source>
        <dbReference type="ARBA" id="ARBA00049433"/>
    </source>
</evidence>
<dbReference type="Proteomes" id="UP000615455">
    <property type="component" value="Unassembled WGS sequence"/>
</dbReference>
<keyword evidence="19" id="KW-1185">Reference proteome</keyword>
<comment type="caution">
    <text evidence="18">The sequence shown here is derived from an EMBL/GenBank/DDBJ whole genome shotgun (WGS) entry which is preliminary data.</text>
</comment>
<keyword evidence="9 15" id="KW-0521">NADP</keyword>
<evidence type="ECO:0000256" key="2">
    <source>
        <dbReference type="ARBA" id="ARBA00008414"/>
    </source>
</evidence>
<evidence type="ECO:0000256" key="15">
    <source>
        <dbReference type="HAMAP-Rule" id="MF_01252"/>
    </source>
</evidence>
<dbReference type="Gene3D" id="1.10.490.10">
    <property type="entry name" value="Globins"/>
    <property type="match status" value="1"/>
</dbReference>
<dbReference type="PANTHER" id="PTHR43396:SF3">
    <property type="entry name" value="FLAVOHEMOPROTEIN"/>
    <property type="match status" value="1"/>
</dbReference>
<dbReference type="InterPro" id="IPR000971">
    <property type="entry name" value="Globin"/>
</dbReference>
<comment type="catalytic activity">
    <reaction evidence="14 15">
        <text>2 nitric oxide + NADPH + 2 O2 = 2 nitrate + NADP(+) + H(+)</text>
        <dbReference type="Rhea" id="RHEA:19465"/>
        <dbReference type="ChEBI" id="CHEBI:15378"/>
        <dbReference type="ChEBI" id="CHEBI:15379"/>
        <dbReference type="ChEBI" id="CHEBI:16480"/>
        <dbReference type="ChEBI" id="CHEBI:17632"/>
        <dbReference type="ChEBI" id="CHEBI:57783"/>
        <dbReference type="ChEBI" id="CHEBI:58349"/>
        <dbReference type="EC" id="1.14.12.17"/>
    </reaction>
</comment>
<dbReference type="InterPro" id="IPR039261">
    <property type="entry name" value="FNR_nucleotide-bd"/>
</dbReference>
<dbReference type="PROSITE" id="PS51384">
    <property type="entry name" value="FAD_FR"/>
    <property type="match status" value="1"/>
</dbReference>
<dbReference type="Gene3D" id="3.40.50.80">
    <property type="entry name" value="Nucleotide-binding domain of ferredoxin-NADP reductase (FNR) module"/>
    <property type="match status" value="1"/>
</dbReference>
<dbReference type="PROSITE" id="PS01033">
    <property type="entry name" value="GLOBIN"/>
    <property type="match status" value="1"/>
</dbReference>
<evidence type="ECO:0000256" key="8">
    <source>
        <dbReference type="ARBA" id="ARBA00022827"/>
    </source>
</evidence>
<dbReference type="InterPro" id="IPR008333">
    <property type="entry name" value="Cbr1-like_FAD-bd_dom"/>
</dbReference>
<feature type="domain" description="Globin" evidence="16">
    <location>
        <begin position="1"/>
        <end position="138"/>
    </location>
</feature>
<dbReference type="NCBIfam" id="NF009805">
    <property type="entry name" value="PRK13289.1"/>
    <property type="match status" value="1"/>
</dbReference>
<keyword evidence="5 15" id="KW-0561">Oxygen transport</keyword>
<evidence type="ECO:0000256" key="11">
    <source>
        <dbReference type="ARBA" id="ARBA00023004"/>
    </source>
</evidence>
<comment type="domain">
    <text evidence="15">Consists of two distinct domains; an N-terminal heme-containing oxygen-binding domain and a C-terminal reductase domain with binding sites for FAD and NAD(P)H.</text>
</comment>
<keyword evidence="4 15" id="KW-0349">Heme</keyword>
<keyword evidence="10 15" id="KW-0560">Oxidoreductase</keyword>